<reference evidence="2" key="1">
    <citation type="submission" date="2022-11" db="EMBL/GenBank/DDBJ databases">
        <title>Centuries of genome instability and evolution in soft-shell clam transmissible cancer (bioRxiv).</title>
        <authorList>
            <person name="Hart S.F.M."/>
            <person name="Yonemitsu M.A."/>
            <person name="Giersch R.M."/>
            <person name="Beal B.F."/>
            <person name="Arriagada G."/>
            <person name="Davis B.W."/>
            <person name="Ostrander E.A."/>
            <person name="Goff S.P."/>
            <person name="Metzger M.J."/>
        </authorList>
    </citation>
    <scope>NUCLEOTIDE SEQUENCE</scope>
    <source>
        <strain evidence="2">MELC-2E11</strain>
        <tissue evidence="2">Siphon/mantle</tissue>
    </source>
</reference>
<proteinExistence type="predicted"/>
<feature type="region of interest" description="Disordered" evidence="1">
    <location>
        <begin position="39"/>
        <end position="65"/>
    </location>
</feature>
<dbReference type="EMBL" id="CP111014">
    <property type="protein sequence ID" value="WAQ98213.1"/>
    <property type="molecule type" value="Genomic_DNA"/>
</dbReference>
<keyword evidence="3" id="KW-1185">Reference proteome</keyword>
<feature type="compositionally biased region" description="Basic and acidic residues" evidence="1">
    <location>
        <begin position="44"/>
        <end position="65"/>
    </location>
</feature>
<evidence type="ECO:0000313" key="2">
    <source>
        <dbReference type="EMBL" id="WAQ98213.1"/>
    </source>
</evidence>
<feature type="region of interest" description="Disordered" evidence="1">
    <location>
        <begin position="77"/>
        <end position="141"/>
    </location>
</feature>
<dbReference type="PANTHER" id="PTHR31101">
    <property type="entry name" value="UPF0547 PROTEIN C16ORF87"/>
    <property type="match status" value="1"/>
</dbReference>
<dbReference type="Proteomes" id="UP001164746">
    <property type="component" value="Chromosome 3"/>
</dbReference>
<evidence type="ECO:0000256" key="1">
    <source>
        <dbReference type="SAM" id="MobiDB-lite"/>
    </source>
</evidence>
<gene>
    <name evidence="2" type="ORF">MAR_022586</name>
</gene>
<name>A0ABY7DMU8_MYAAR</name>
<organism evidence="2 3">
    <name type="scientific">Mya arenaria</name>
    <name type="common">Soft-shell clam</name>
    <dbReference type="NCBI Taxonomy" id="6604"/>
    <lineage>
        <taxon>Eukaryota</taxon>
        <taxon>Metazoa</taxon>
        <taxon>Spiralia</taxon>
        <taxon>Lophotrochozoa</taxon>
        <taxon>Mollusca</taxon>
        <taxon>Bivalvia</taxon>
        <taxon>Autobranchia</taxon>
        <taxon>Heteroconchia</taxon>
        <taxon>Euheterodonta</taxon>
        <taxon>Imparidentia</taxon>
        <taxon>Neoheterodontei</taxon>
        <taxon>Myida</taxon>
        <taxon>Myoidea</taxon>
        <taxon>Myidae</taxon>
        <taxon>Mya</taxon>
    </lineage>
</organism>
<accession>A0ABY7DMU8</accession>
<evidence type="ECO:0000313" key="3">
    <source>
        <dbReference type="Proteomes" id="UP001164746"/>
    </source>
</evidence>
<protein>
    <submittedName>
        <fullName evidence="2">Uncharacterized protein</fullName>
    </submittedName>
</protein>
<sequence length="172" mass="20157">MKLVSRLYAKNVIYVTVAENIPAVRIRLHGRLEQPTLSSIMESGDVRKHGNEDKDSEAKIRRTERIRRERPDFFNSLELDNQFKKKRKRKESTESRGRVSLSSPTEPEGKILQVEESEVPKKRRGRPRMSETKSPQPEEDWYAHLPSEKLMQYQIILAEINRKVSTQNFNPV</sequence>
<dbReference type="InterPro" id="IPR040246">
    <property type="entry name" value="C16orf87-like"/>
</dbReference>